<accession>A0A4U9XNC4</accession>
<name>A0A4U9XNC4_9STRE</name>
<dbReference type="AlphaFoldDB" id="A0A4U9XNC4"/>
<dbReference type="Proteomes" id="UP000394068">
    <property type="component" value="Unassembled WGS sequence"/>
</dbReference>
<sequence length="53" mass="6387">MKRSDLDRVISQEYTEESLGQKFSLRSYRLLEKGKKTLLAYPEIIDRHPQKKY</sequence>
<proteinExistence type="predicted"/>
<evidence type="ECO:0000313" key="1">
    <source>
        <dbReference type="EMBL" id="VTS13911.1"/>
    </source>
</evidence>
<organism evidence="1 2">
    <name type="scientific">Streptococcus pseudoporcinus</name>
    <dbReference type="NCBI Taxonomy" id="361101"/>
    <lineage>
        <taxon>Bacteria</taxon>
        <taxon>Bacillati</taxon>
        <taxon>Bacillota</taxon>
        <taxon>Bacilli</taxon>
        <taxon>Lactobacillales</taxon>
        <taxon>Streptococcaceae</taxon>
        <taxon>Streptococcus</taxon>
    </lineage>
</organism>
<reference evidence="1 2" key="1">
    <citation type="submission" date="2019-05" db="EMBL/GenBank/DDBJ databases">
        <authorList>
            <consortium name="Pathogen Informatics"/>
        </authorList>
    </citation>
    <scope>NUCLEOTIDE SEQUENCE [LARGE SCALE GENOMIC DNA]</scope>
    <source>
        <strain evidence="1 2">NCTC5386</strain>
    </source>
</reference>
<evidence type="ECO:0000313" key="2">
    <source>
        <dbReference type="Proteomes" id="UP000394068"/>
    </source>
</evidence>
<gene>
    <name evidence="1" type="ORF">NCTC5386_01114</name>
</gene>
<protein>
    <submittedName>
        <fullName evidence="1">Uncharacterized protein</fullName>
    </submittedName>
</protein>
<dbReference type="EMBL" id="CABEHT010000001">
    <property type="protein sequence ID" value="VTS13911.1"/>
    <property type="molecule type" value="Genomic_DNA"/>
</dbReference>